<protein>
    <submittedName>
        <fullName evidence="3">Uncharacterized protein</fullName>
    </submittedName>
</protein>
<keyword evidence="4" id="KW-1185">Reference proteome</keyword>
<comment type="caution">
    <text evidence="3">The sequence shown here is derived from an EMBL/GenBank/DDBJ whole genome shotgun (WGS) entry which is preliminary data.</text>
</comment>
<feature type="compositionally biased region" description="Polar residues" evidence="1">
    <location>
        <begin position="102"/>
        <end position="130"/>
    </location>
</feature>
<proteinExistence type="predicted"/>
<feature type="compositionally biased region" description="Polar residues" evidence="1">
    <location>
        <begin position="286"/>
        <end position="297"/>
    </location>
</feature>
<dbReference type="Proteomes" id="UP001165576">
    <property type="component" value="Unassembled WGS sequence"/>
</dbReference>
<feature type="compositionally biased region" description="Basic and acidic residues" evidence="1">
    <location>
        <begin position="92"/>
        <end position="101"/>
    </location>
</feature>
<name>A0ABT3WG87_9PROT</name>
<sequence length="356" mass="39030">MADTQKSLYEFFKEFEDPSVESIFLQKKWCLASPEGEVRMSAKNLNPEMLSVETWQSYKKYCAEPKSLLPENEVMMLLGKREAILAVIQKQEKTASVEKTSESTSAGRSGGEQSIKTAQPSPLSGGSSEPQQKDAPLPVKEAVQPKLLENRDRSQVSAGAASKEQGQIPADFEDLFGRKTEPVTGARLAMLSILNDPAISTADLYTTLDWCKEQRPHDLFETYAVTMLAEPLPEPEKEPLVERDLYEQTAWTRDNFSEERYRALIALRHRLRKAGLLPVSERAQPSHATQGGENNSGPFVGKKGGGSSSAREDCAVKKVLQVGGMILLILGGSVVAYLYTHSAPQAGVQPASSGKQ</sequence>
<evidence type="ECO:0000256" key="1">
    <source>
        <dbReference type="SAM" id="MobiDB-lite"/>
    </source>
</evidence>
<organism evidence="3 4">
    <name type="scientific">Bombella pluederhausensis</name>
    <dbReference type="NCBI Taxonomy" id="2967336"/>
    <lineage>
        <taxon>Bacteria</taxon>
        <taxon>Pseudomonadati</taxon>
        <taxon>Pseudomonadota</taxon>
        <taxon>Alphaproteobacteria</taxon>
        <taxon>Acetobacterales</taxon>
        <taxon>Acetobacteraceae</taxon>
        <taxon>Bombella</taxon>
    </lineage>
</organism>
<accession>A0ABT3WG87</accession>
<dbReference type="EMBL" id="JANIDY010000002">
    <property type="protein sequence ID" value="MCX5618117.1"/>
    <property type="molecule type" value="Genomic_DNA"/>
</dbReference>
<keyword evidence="2" id="KW-0472">Membrane</keyword>
<evidence type="ECO:0000313" key="3">
    <source>
        <dbReference type="EMBL" id="MCX5618117.1"/>
    </source>
</evidence>
<keyword evidence="2" id="KW-0812">Transmembrane</keyword>
<evidence type="ECO:0000313" key="4">
    <source>
        <dbReference type="Proteomes" id="UP001165576"/>
    </source>
</evidence>
<dbReference type="RefSeq" id="WP_266116631.1">
    <property type="nucleotide sequence ID" value="NZ_JANIDY010000002.1"/>
</dbReference>
<feature type="transmembrane region" description="Helical" evidence="2">
    <location>
        <begin position="319"/>
        <end position="339"/>
    </location>
</feature>
<feature type="region of interest" description="Disordered" evidence="1">
    <location>
        <begin position="278"/>
        <end position="308"/>
    </location>
</feature>
<reference evidence="3" key="1">
    <citation type="submission" date="2022-07" db="EMBL/GenBank/DDBJ databases">
        <title>Bombella genomes.</title>
        <authorList>
            <person name="Harer L."/>
            <person name="Styblova S."/>
            <person name="Ehrmann M."/>
        </authorList>
    </citation>
    <scope>NUCLEOTIDE SEQUENCE</scope>
    <source>
        <strain evidence="3">TMW 2.2543</strain>
    </source>
</reference>
<feature type="region of interest" description="Disordered" evidence="1">
    <location>
        <begin position="92"/>
        <end position="165"/>
    </location>
</feature>
<keyword evidence="2" id="KW-1133">Transmembrane helix</keyword>
<gene>
    <name evidence="3" type="ORF">NQF86_05500</name>
</gene>
<evidence type="ECO:0000256" key="2">
    <source>
        <dbReference type="SAM" id="Phobius"/>
    </source>
</evidence>